<proteinExistence type="predicted"/>
<keyword evidence="3" id="KW-1185">Reference proteome</keyword>
<feature type="compositionally biased region" description="Pro residues" evidence="1">
    <location>
        <begin position="72"/>
        <end position="114"/>
    </location>
</feature>
<dbReference type="PANTHER" id="PTHR13803">
    <property type="entry name" value="SEC24-RELATED PROTEIN"/>
    <property type="match status" value="1"/>
</dbReference>
<dbReference type="SUPFAM" id="SSF82919">
    <property type="entry name" value="Zn-finger domain of Sec23/24"/>
    <property type="match status" value="1"/>
</dbReference>
<feature type="region of interest" description="Disordered" evidence="1">
    <location>
        <begin position="52"/>
        <end position="122"/>
    </location>
</feature>
<evidence type="ECO:0000313" key="4">
    <source>
        <dbReference type="RefSeq" id="XP_045557563.1"/>
    </source>
</evidence>
<dbReference type="GeneID" id="106578113"/>
<reference evidence="4" key="1">
    <citation type="submission" date="2025-08" db="UniProtKB">
        <authorList>
            <consortium name="RefSeq"/>
        </authorList>
    </citation>
    <scope>IDENTIFICATION</scope>
</reference>
<dbReference type="InterPro" id="IPR002035">
    <property type="entry name" value="VWF_A"/>
</dbReference>
<dbReference type="Proteomes" id="UP001652741">
    <property type="component" value="Chromosome ssa18"/>
</dbReference>
<name>A0ABM3DFI4_SALSA</name>
<gene>
    <name evidence="4" type="primary">LOC106578113</name>
</gene>
<sequence length="685" mass="74620">MEFACSHVVCNWRPESVEGRSGEGVTPGLGEPLRLSVKEHMYDNRIAVISRPEPGIMPPALPPRQFGSQKPHPQPTFLPPLPSSLPSLPPLPSSLPSLPPLPSSLPSLPPPLPPRGVEGQGEQSIRLKANVNVLSLSVGRLVDMSRASGIQSTQSPVKHCGRCSAALSSLSSVHNTQDTTVWQCEFCGLQNSLSSPDLRVGSKVGPKVRGAPRGRDVIYLPLQTDQDYENLEDVMVVFCVDISGSMSSTSEVSPGNAMTSPTYVSRLQSIQDALQRALSSLLQTSPHRRVAMVTFNDQVVVYGDGSGVPVSLRDWALFDSDYLRQQGKQYNTPHCIAESYQHLSLRVKELREHGATALGPAALVSVAMASRYVGSKVILCTDGRANIGLGLMEESPAPFSSPQSPYFYRQLAHEAANSGVIVSVMTFEGTDCRLAEVGLLADQTGGRVNIVSIGTVATEIQSALADNILATGVMATLLAADGVYFPYEEECNHRLVREIGNVTEAVEITFQFACKPDSVEDIMRRARLPFQLQLSFITRDQQKVTRIITEQRRVTTSSWVWAGSLNMSVLAVHCAQLCARLTMEGRVHEAQRQLTAQQNLLKDISEQRPNPKEESIYGNWISTMTTICDDLITDTQGNSKINDLQASKSTPVNVLSDEAAKVVYQMKSASSVDQSRRKRTDMVAL</sequence>
<dbReference type="PANTHER" id="PTHR13803:SF43">
    <property type="entry name" value="CIRCULARLY PERMUTATED RAS PROTEIN 1-LIKE"/>
    <property type="match status" value="1"/>
</dbReference>
<evidence type="ECO:0000256" key="1">
    <source>
        <dbReference type="SAM" id="MobiDB-lite"/>
    </source>
</evidence>
<dbReference type="Gene3D" id="3.40.50.410">
    <property type="entry name" value="von Willebrand factor, type A domain"/>
    <property type="match status" value="1"/>
</dbReference>
<evidence type="ECO:0000313" key="3">
    <source>
        <dbReference type="Proteomes" id="UP001652741"/>
    </source>
</evidence>
<accession>A0ABM3DFI4</accession>
<dbReference type="PROSITE" id="PS50234">
    <property type="entry name" value="VWFA"/>
    <property type="match status" value="1"/>
</dbReference>
<dbReference type="SMART" id="SM00327">
    <property type="entry name" value="VWA"/>
    <property type="match status" value="1"/>
</dbReference>
<feature type="domain" description="VWFA" evidence="2">
    <location>
        <begin position="235"/>
        <end position="468"/>
    </location>
</feature>
<dbReference type="InterPro" id="IPR050550">
    <property type="entry name" value="SEC23_SEC24_subfamily"/>
</dbReference>
<dbReference type="InterPro" id="IPR036174">
    <property type="entry name" value="Znf_Sec23_Sec24_sf"/>
</dbReference>
<dbReference type="SUPFAM" id="SSF53300">
    <property type="entry name" value="vWA-like"/>
    <property type="match status" value="1"/>
</dbReference>
<organism evidence="3 4">
    <name type="scientific">Salmo salar</name>
    <name type="common">Atlantic salmon</name>
    <dbReference type="NCBI Taxonomy" id="8030"/>
    <lineage>
        <taxon>Eukaryota</taxon>
        <taxon>Metazoa</taxon>
        <taxon>Chordata</taxon>
        <taxon>Craniata</taxon>
        <taxon>Vertebrata</taxon>
        <taxon>Euteleostomi</taxon>
        <taxon>Actinopterygii</taxon>
        <taxon>Neopterygii</taxon>
        <taxon>Teleostei</taxon>
        <taxon>Protacanthopterygii</taxon>
        <taxon>Salmoniformes</taxon>
        <taxon>Salmonidae</taxon>
        <taxon>Salmoninae</taxon>
        <taxon>Salmo</taxon>
    </lineage>
</organism>
<protein>
    <submittedName>
        <fullName evidence="4">Circularly permutated Ras protein 1 isoform X1</fullName>
    </submittedName>
</protein>
<dbReference type="RefSeq" id="XP_045557563.1">
    <property type="nucleotide sequence ID" value="XM_045701607.1"/>
</dbReference>
<evidence type="ECO:0000259" key="2">
    <source>
        <dbReference type="PROSITE" id="PS50234"/>
    </source>
</evidence>
<dbReference type="InterPro" id="IPR036465">
    <property type="entry name" value="vWFA_dom_sf"/>
</dbReference>